<dbReference type="Gene3D" id="1.10.287.130">
    <property type="match status" value="1"/>
</dbReference>
<comment type="caution">
    <text evidence="13">The sequence shown here is derived from an EMBL/GenBank/DDBJ whole genome shotgun (WGS) entry which is preliminary data.</text>
</comment>
<dbReference type="GO" id="GO:0000156">
    <property type="term" value="F:phosphorelay response regulator activity"/>
    <property type="evidence" value="ECO:0007669"/>
    <property type="project" value="TreeGrafter"/>
</dbReference>
<dbReference type="EMBL" id="VBOS01000475">
    <property type="protein sequence ID" value="TMQ48577.1"/>
    <property type="molecule type" value="Genomic_DNA"/>
</dbReference>
<keyword evidence="5" id="KW-0597">Phosphoprotein</keyword>
<evidence type="ECO:0000256" key="11">
    <source>
        <dbReference type="SAM" id="Phobius"/>
    </source>
</evidence>
<dbReference type="Pfam" id="PF05231">
    <property type="entry name" value="MASE1"/>
    <property type="match status" value="1"/>
</dbReference>
<keyword evidence="8" id="KW-0418">Kinase</keyword>
<feature type="transmembrane region" description="Helical" evidence="11">
    <location>
        <begin position="6"/>
        <end position="25"/>
    </location>
</feature>
<dbReference type="CDD" id="cd00082">
    <property type="entry name" value="HisKA"/>
    <property type="match status" value="1"/>
</dbReference>
<feature type="transmembrane region" description="Helical" evidence="11">
    <location>
        <begin position="152"/>
        <end position="171"/>
    </location>
</feature>
<dbReference type="SUPFAM" id="SSF47384">
    <property type="entry name" value="Homodimeric domain of signal transducing histidine kinase"/>
    <property type="match status" value="1"/>
</dbReference>
<evidence type="ECO:0000259" key="12">
    <source>
        <dbReference type="PROSITE" id="PS50109"/>
    </source>
</evidence>
<comment type="subcellular location">
    <subcellularLocation>
        <location evidence="2">Cell membrane</location>
        <topology evidence="2">Multi-pass membrane protein</topology>
    </subcellularLocation>
</comment>
<dbReference type="InterPro" id="IPR007895">
    <property type="entry name" value="MASE1"/>
</dbReference>
<feature type="transmembrane region" description="Helical" evidence="11">
    <location>
        <begin position="71"/>
        <end position="95"/>
    </location>
</feature>
<evidence type="ECO:0000256" key="9">
    <source>
        <dbReference type="ARBA" id="ARBA00022989"/>
    </source>
</evidence>
<evidence type="ECO:0000256" key="1">
    <source>
        <dbReference type="ARBA" id="ARBA00000085"/>
    </source>
</evidence>
<keyword evidence="4" id="KW-1003">Cell membrane</keyword>
<dbReference type="GO" id="GO:0007234">
    <property type="term" value="P:osmosensory signaling via phosphorelay pathway"/>
    <property type="evidence" value="ECO:0007669"/>
    <property type="project" value="TreeGrafter"/>
</dbReference>
<evidence type="ECO:0000256" key="2">
    <source>
        <dbReference type="ARBA" id="ARBA00004651"/>
    </source>
</evidence>
<keyword evidence="10 11" id="KW-0472">Membrane</keyword>
<keyword evidence="6" id="KW-0808">Transferase</keyword>
<dbReference type="InterPro" id="IPR036890">
    <property type="entry name" value="HATPase_C_sf"/>
</dbReference>
<accession>A0A538SB40</accession>
<evidence type="ECO:0000313" key="13">
    <source>
        <dbReference type="EMBL" id="TMQ48577.1"/>
    </source>
</evidence>
<feature type="transmembrane region" description="Helical" evidence="11">
    <location>
        <begin position="263"/>
        <end position="286"/>
    </location>
</feature>
<dbReference type="InterPro" id="IPR003594">
    <property type="entry name" value="HATPase_dom"/>
</dbReference>
<dbReference type="GO" id="GO:0030295">
    <property type="term" value="F:protein kinase activator activity"/>
    <property type="evidence" value="ECO:0007669"/>
    <property type="project" value="TreeGrafter"/>
</dbReference>
<dbReference type="InterPro" id="IPR036097">
    <property type="entry name" value="HisK_dim/P_sf"/>
</dbReference>
<evidence type="ECO:0000256" key="4">
    <source>
        <dbReference type="ARBA" id="ARBA00022475"/>
    </source>
</evidence>
<dbReference type="SMART" id="SM00387">
    <property type="entry name" value="HATPase_c"/>
    <property type="match status" value="1"/>
</dbReference>
<evidence type="ECO:0000256" key="3">
    <source>
        <dbReference type="ARBA" id="ARBA00012438"/>
    </source>
</evidence>
<evidence type="ECO:0000256" key="6">
    <source>
        <dbReference type="ARBA" id="ARBA00022679"/>
    </source>
</evidence>
<feature type="transmembrane region" description="Helical" evidence="11">
    <location>
        <begin position="209"/>
        <end position="226"/>
    </location>
</feature>
<dbReference type="Proteomes" id="UP000317716">
    <property type="component" value="Unassembled WGS sequence"/>
</dbReference>
<evidence type="ECO:0000313" key="14">
    <source>
        <dbReference type="Proteomes" id="UP000317716"/>
    </source>
</evidence>
<dbReference type="GO" id="GO:0005886">
    <property type="term" value="C:plasma membrane"/>
    <property type="evidence" value="ECO:0007669"/>
    <property type="project" value="UniProtKB-SubCell"/>
</dbReference>
<dbReference type="InterPro" id="IPR005467">
    <property type="entry name" value="His_kinase_dom"/>
</dbReference>
<evidence type="ECO:0000256" key="7">
    <source>
        <dbReference type="ARBA" id="ARBA00022692"/>
    </source>
</evidence>
<evidence type="ECO:0000256" key="5">
    <source>
        <dbReference type="ARBA" id="ARBA00022553"/>
    </source>
</evidence>
<name>A0A538SB40_UNCEI</name>
<dbReference type="InterPro" id="IPR004358">
    <property type="entry name" value="Sig_transdc_His_kin-like_C"/>
</dbReference>
<dbReference type="InterPro" id="IPR050351">
    <property type="entry name" value="BphY/WalK/GraS-like"/>
</dbReference>
<keyword evidence="9 11" id="KW-1133">Transmembrane helix</keyword>
<dbReference type="Pfam" id="PF00512">
    <property type="entry name" value="HisKA"/>
    <property type="match status" value="1"/>
</dbReference>
<dbReference type="PANTHER" id="PTHR42878">
    <property type="entry name" value="TWO-COMPONENT HISTIDINE KINASE"/>
    <property type="match status" value="1"/>
</dbReference>
<dbReference type="EC" id="2.7.13.3" evidence="3"/>
<dbReference type="Gene3D" id="3.30.565.10">
    <property type="entry name" value="Histidine kinase-like ATPase, C-terminal domain"/>
    <property type="match status" value="1"/>
</dbReference>
<proteinExistence type="predicted"/>
<gene>
    <name evidence="13" type="ORF">E6K72_12925</name>
</gene>
<sequence length="533" mass="57152">MRALPWPALLLLLAGVYFAAGKLCLRLALVNPSATPVWVPTGIALASLLWFGSSAWPAILAGAFLVNVTTAGTVATSLGVAAGNTLEAVAGAYLVKRFANGMGAFERAPDIFKFALLAGILSTTLSATIGVASLALGGVIPRAGLGLAWLTWWLGDVGGCLVVAPLLILWTDGSTRRWTRAQALEAIALLLCMVAVGQLVFGYALPWRLRFPLTFLCIPPLIWVAFRFDPRTAATAVLVLASLAVAWTVGVGRTVEKTLLNEALVMLPVFLGVSAVTTLTLSALVAEQRRREETIRSTSERLHEAMTELEAFGHSISHDLRSPIGAMLNYATIIEQDYGGRLEGEGVRLLGRIRASGEAAVQLLDQLVRFVWVEREGDQREHVDMSALAREAFAELMVGSENPDQVEFHVSELPAANGSPALLLRVFRNLLSNSVKYTRGREDRRISVTGIASGPENTYVVTDNGSGFDPQLAGLLYEPFRRLGTARDSEGSGLGLAIVAKIVRRHGGRVWAESDGVSGARFCFTLPPERNGT</sequence>
<dbReference type="PANTHER" id="PTHR42878:SF15">
    <property type="entry name" value="BACTERIOPHYTOCHROME"/>
    <property type="match status" value="1"/>
</dbReference>
<dbReference type="SMART" id="SM00388">
    <property type="entry name" value="HisKA"/>
    <property type="match status" value="1"/>
</dbReference>
<feature type="transmembrane region" description="Helical" evidence="11">
    <location>
        <begin position="183"/>
        <end position="203"/>
    </location>
</feature>
<dbReference type="PRINTS" id="PR00344">
    <property type="entry name" value="BCTRLSENSOR"/>
</dbReference>
<dbReference type="SUPFAM" id="SSF55874">
    <property type="entry name" value="ATPase domain of HSP90 chaperone/DNA topoisomerase II/histidine kinase"/>
    <property type="match status" value="1"/>
</dbReference>
<dbReference type="PROSITE" id="PS50109">
    <property type="entry name" value="HIS_KIN"/>
    <property type="match status" value="1"/>
</dbReference>
<dbReference type="AlphaFoldDB" id="A0A538SB40"/>
<reference evidence="13 14" key="1">
    <citation type="journal article" date="2019" name="Nat. Microbiol.">
        <title>Mediterranean grassland soil C-N compound turnover is dependent on rainfall and depth, and is mediated by genomically divergent microorganisms.</title>
        <authorList>
            <person name="Diamond S."/>
            <person name="Andeer P.F."/>
            <person name="Li Z."/>
            <person name="Crits-Christoph A."/>
            <person name="Burstein D."/>
            <person name="Anantharaman K."/>
            <person name="Lane K.R."/>
            <person name="Thomas B.C."/>
            <person name="Pan C."/>
            <person name="Northen T.R."/>
            <person name="Banfield J.F."/>
        </authorList>
    </citation>
    <scope>NUCLEOTIDE SEQUENCE [LARGE SCALE GENOMIC DNA]</scope>
    <source>
        <strain evidence="13">WS_2</strain>
    </source>
</reference>
<protein>
    <recommendedName>
        <fullName evidence="3">histidine kinase</fullName>
        <ecNumber evidence="3">2.7.13.3</ecNumber>
    </recommendedName>
</protein>
<feature type="domain" description="Histidine kinase" evidence="12">
    <location>
        <begin position="315"/>
        <end position="530"/>
    </location>
</feature>
<dbReference type="GO" id="GO:0000155">
    <property type="term" value="F:phosphorelay sensor kinase activity"/>
    <property type="evidence" value="ECO:0007669"/>
    <property type="project" value="InterPro"/>
</dbReference>
<feature type="transmembrane region" description="Helical" evidence="11">
    <location>
        <begin position="233"/>
        <end position="251"/>
    </location>
</feature>
<comment type="catalytic activity">
    <reaction evidence="1">
        <text>ATP + protein L-histidine = ADP + protein N-phospho-L-histidine.</text>
        <dbReference type="EC" id="2.7.13.3"/>
    </reaction>
</comment>
<dbReference type="InterPro" id="IPR003661">
    <property type="entry name" value="HisK_dim/P_dom"/>
</dbReference>
<evidence type="ECO:0000256" key="8">
    <source>
        <dbReference type="ARBA" id="ARBA00022777"/>
    </source>
</evidence>
<dbReference type="Pfam" id="PF02518">
    <property type="entry name" value="HATPase_c"/>
    <property type="match status" value="1"/>
</dbReference>
<organism evidence="13 14">
    <name type="scientific">Eiseniibacteriota bacterium</name>
    <dbReference type="NCBI Taxonomy" id="2212470"/>
    <lineage>
        <taxon>Bacteria</taxon>
        <taxon>Candidatus Eiseniibacteriota</taxon>
    </lineage>
</organism>
<keyword evidence="7 11" id="KW-0812">Transmembrane</keyword>
<feature type="transmembrane region" description="Helical" evidence="11">
    <location>
        <begin position="37"/>
        <end position="59"/>
    </location>
</feature>
<evidence type="ECO:0000256" key="10">
    <source>
        <dbReference type="ARBA" id="ARBA00023136"/>
    </source>
</evidence>
<feature type="transmembrane region" description="Helical" evidence="11">
    <location>
        <begin position="116"/>
        <end position="140"/>
    </location>
</feature>